<accession>A0A9P9DB11</accession>
<organism evidence="2 3">
    <name type="scientific">Dendryphion nanum</name>
    <dbReference type="NCBI Taxonomy" id="256645"/>
    <lineage>
        <taxon>Eukaryota</taxon>
        <taxon>Fungi</taxon>
        <taxon>Dikarya</taxon>
        <taxon>Ascomycota</taxon>
        <taxon>Pezizomycotina</taxon>
        <taxon>Dothideomycetes</taxon>
        <taxon>Pleosporomycetidae</taxon>
        <taxon>Pleosporales</taxon>
        <taxon>Torulaceae</taxon>
        <taxon>Dendryphion</taxon>
    </lineage>
</organism>
<feature type="region of interest" description="Disordered" evidence="1">
    <location>
        <begin position="1"/>
        <end position="20"/>
    </location>
</feature>
<dbReference type="Proteomes" id="UP000700596">
    <property type="component" value="Unassembled WGS sequence"/>
</dbReference>
<evidence type="ECO:0000256" key="1">
    <source>
        <dbReference type="SAM" id="MobiDB-lite"/>
    </source>
</evidence>
<keyword evidence="3" id="KW-1185">Reference proteome</keyword>
<dbReference type="AlphaFoldDB" id="A0A9P9DB11"/>
<feature type="region of interest" description="Disordered" evidence="1">
    <location>
        <begin position="82"/>
        <end position="118"/>
    </location>
</feature>
<proteinExistence type="predicted"/>
<reference evidence="2" key="1">
    <citation type="journal article" date="2021" name="Nat. Commun.">
        <title>Genetic determinants of endophytism in the Arabidopsis root mycobiome.</title>
        <authorList>
            <person name="Mesny F."/>
            <person name="Miyauchi S."/>
            <person name="Thiergart T."/>
            <person name="Pickel B."/>
            <person name="Atanasova L."/>
            <person name="Karlsson M."/>
            <person name="Huettel B."/>
            <person name="Barry K.W."/>
            <person name="Haridas S."/>
            <person name="Chen C."/>
            <person name="Bauer D."/>
            <person name="Andreopoulos W."/>
            <person name="Pangilinan J."/>
            <person name="LaButti K."/>
            <person name="Riley R."/>
            <person name="Lipzen A."/>
            <person name="Clum A."/>
            <person name="Drula E."/>
            <person name="Henrissat B."/>
            <person name="Kohler A."/>
            <person name="Grigoriev I.V."/>
            <person name="Martin F.M."/>
            <person name="Hacquard S."/>
        </authorList>
    </citation>
    <scope>NUCLEOTIDE SEQUENCE</scope>
    <source>
        <strain evidence="2">MPI-CAGE-CH-0243</strain>
    </source>
</reference>
<name>A0A9P9DB11_9PLEO</name>
<feature type="region of interest" description="Disordered" evidence="1">
    <location>
        <begin position="228"/>
        <end position="247"/>
    </location>
</feature>
<gene>
    <name evidence="2" type="ORF">B0J11DRAFT_593612</name>
</gene>
<dbReference type="EMBL" id="JAGMWT010000015">
    <property type="protein sequence ID" value="KAH7115941.1"/>
    <property type="molecule type" value="Genomic_DNA"/>
</dbReference>
<comment type="caution">
    <text evidence="2">The sequence shown here is derived from an EMBL/GenBank/DDBJ whole genome shotgun (WGS) entry which is preliminary data.</text>
</comment>
<dbReference type="OrthoDB" id="62952at2759"/>
<evidence type="ECO:0000313" key="3">
    <source>
        <dbReference type="Proteomes" id="UP000700596"/>
    </source>
</evidence>
<sequence length="443" mass="47075">MTAAVLPTASTPPGPLLQRRYSVSGKTLPDDVGAIKSPLQALDTSVQATSCGLCESGGAAAGAVAGGGGESSQSTLFNTVPAPAPSGPLAHTTRPVVRTSSKRSATQLPSPSTPSSQELPTKIARLGLGHHGYEFGNVDDSLTDPGSEKGEWFEDDASMLGTPPSLSMECECEHARKEADEDMVMDTDMQVEDIPRVFSQDFQGELPQAPSLASPTLLTLPTLSVLHAQTEQPPPPPPSTESSTISPTTFLTLPQKSQHPLAAVSRQIRSESLAIFHSYNIWIIKLEFKIMYDAFQDWIIRLGPDAGNLRIVHIAVRGRLFKPWTSHASSSPAFIHHNNNVGGAYNFVPGGGVPLPGSVVPVESYSPPDGDASFRIDLSEKWVGGKVEVLRNDGTGESGAVAKAGLEKLVVPMWERRKAGVLNGQDWVDMVDAFLRVTGGGSW</sequence>
<evidence type="ECO:0000313" key="2">
    <source>
        <dbReference type="EMBL" id="KAH7115941.1"/>
    </source>
</evidence>
<protein>
    <submittedName>
        <fullName evidence="2">Uncharacterized protein</fullName>
    </submittedName>
</protein>
<feature type="compositionally biased region" description="Low complexity" evidence="1">
    <location>
        <begin position="106"/>
        <end position="118"/>
    </location>
</feature>